<evidence type="ECO:0000313" key="4">
    <source>
        <dbReference type="Proteomes" id="UP000183987"/>
    </source>
</evidence>
<dbReference type="OrthoDB" id="7866462at2"/>
<keyword evidence="2" id="KW-0732">Signal</keyword>
<dbReference type="EMBL" id="FQUE01000007">
    <property type="protein sequence ID" value="SHF49793.1"/>
    <property type="molecule type" value="Genomic_DNA"/>
</dbReference>
<keyword evidence="4" id="KW-1185">Reference proteome</keyword>
<feature type="signal peptide" evidence="2">
    <location>
        <begin position="1"/>
        <end position="21"/>
    </location>
</feature>
<proteinExistence type="predicted"/>
<protein>
    <recommendedName>
        <fullName evidence="5">Flagellar protein FliL</fullName>
    </recommendedName>
</protein>
<dbReference type="Proteomes" id="UP000183987">
    <property type="component" value="Unassembled WGS sequence"/>
</dbReference>
<dbReference type="AlphaFoldDB" id="A0A1M5C4T9"/>
<name>A0A1M5C4T9_LOKAT</name>
<gene>
    <name evidence="3" type="ORF">SAMN05444339_10713</name>
</gene>
<feature type="region of interest" description="Disordered" evidence="1">
    <location>
        <begin position="45"/>
        <end position="75"/>
    </location>
</feature>
<evidence type="ECO:0008006" key="5">
    <source>
        <dbReference type="Google" id="ProtNLM"/>
    </source>
</evidence>
<evidence type="ECO:0000313" key="3">
    <source>
        <dbReference type="EMBL" id="SHF49793.1"/>
    </source>
</evidence>
<accession>A0A1M5C4T9</accession>
<evidence type="ECO:0000256" key="2">
    <source>
        <dbReference type="SAM" id="SignalP"/>
    </source>
</evidence>
<sequence>MKKIAIAVVALPLTCLGTGYAAGLAIIPAVPPPAAAQDNVDHDLSSDVAADGTEGHAATAHDASPVAAPDGHAKGETDTLNPYLLAEDRRVIRLGQMTVPVEKLHSVTYVVADFALKLADIETADRYARVEEATRLRDALLTAMNVAAESNVLRGVAIDSDAVSDMLLGLLKKNFEGVDEVLFVSLYKQDVARM</sequence>
<reference evidence="4" key="1">
    <citation type="submission" date="2016-11" db="EMBL/GenBank/DDBJ databases">
        <authorList>
            <person name="Varghese N."/>
            <person name="Submissions S."/>
        </authorList>
    </citation>
    <scope>NUCLEOTIDE SEQUENCE [LARGE SCALE GENOMIC DNA]</scope>
    <source>
        <strain evidence="4">DSM 29326</strain>
    </source>
</reference>
<dbReference type="STRING" id="366533.SAMN05444339_10713"/>
<feature type="chain" id="PRO_5009909226" description="Flagellar protein FliL" evidence="2">
    <location>
        <begin position="22"/>
        <end position="194"/>
    </location>
</feature>
<dbReference type="RefSeq" id="WP_072857894.1">
    <property type="nucleotide sequence ID" value="NZ_FQUE01000007.1"/>
</dbReference>
<evidence type="ECO:0000256" key="1">
    <source>
        <dbReference type="SAM" id="MobiDB-lite"/>
    </source>
</evidence>
<organism evidence="3 4">
    <name type="scientific">Loktanella atrilutea</name>
    <dbReference type="NCBI Taxonomy" id="366533"/>
    <lineage>
        <taxon>Bacteria</taxon>
        <taxon>Pseudomonadati</taxon>
        <taxon>Pseudomonadota</taxon>
        <taxon>Alphaproteobacteria</taxon>
        <taxon>Rhodobacterales</taxon>
        <taxon>Roseobacteraceae</taxon>
        <taxon>Loktanella</taxon>
    </lineage>
</organism>